<evidence type="ECO:0000313" key="5">
    <source>
        <dbReference type="EMBL" id="PPK84307.1"/>
    </source>
</evidence>
<keyword evidence="2 3" id="KW-0694">RNA-binding</keyword>
<evidence type="ECO:0000256" key="3">
    <source>
        <dbReference type="PROSITE-ProRule" id="PRU00209"/>
    </source>
</evidence>
<protein>
    <submittedName>
        <fullName evidence="5">tRNA-binding protein</fullName>
    </submittedName>
</protein>
<dbReference type="PANTHER" id="PTHR11586:SF37">
    <property type="entry name" value="TRNA-BINDING DOMAIN-CONTAINING PROTEIN"/>
    <property type="match status" value="1"/>
</dbReference>
<name>A0A2S6I0K6_9BACT</name>
<dbReference type="CDD" id="cd02798">
    <property type="entry name" value="tRNA_bind_CsaA"/>
    <property type="match status" value="1"/>
</dbReference>
<accession>A0A2S6I0K6</accession>
<feature type="domain" description="TRNA-binding" evidence="4">
    <location>
        <begin position="10"/>
        <end position="113"/>
    </location>
</feature>
<evidence type="ECO:0000313" key="6">
    <source>
        <dbReference type="Proteomes" id="UP000237662"/>
    </source>
</evidence>
<dbReference type="Gene3D" id="2.40.50.140">
    <property type="entry name" value="Nucleic acid-binding proteins"/>
    <property type="match status" value="1"/>
</dbReference>
<dbReference type="RefSeq" id="WP_104421636.1">
    <property type="nucleotide sequence ID" value="NZ_PTJC01000008.1"/>
</dbReference>
<dbReference type="PROSITE" id="PS50886">
    <property type="entry name" value="TRBD"/>
    <property type="match status" value="1"/>
</dbReference>
<dbReference type="SUPFAM" id="SSF50249">
    <property type="entry name" value="Nucleic acid-binding proteins"/>
    <property type="match status" value="1"/>
</dbReference>
<sequence length="113" mass="12517">MEPEPLSWAEFERVEMRVGTIVAAELFAEARRPAFKLRLDFGDHGIRKSSAQITDRYRPEELIGRQVVAVTNFPPKQIATLMSECLVLGAVGERQVVTLLAPDANVPNGTRIG</sequence>
<dbReference type="Pfam" id="PF01588">
    <property type="entry name" value="tRNA_bind"/>
    <property type="match status" value="1"/>
</dbReference>
<dbReference type="NCBIfam" id="TIGR02222">
    <property type="entry name" value="chap_CsaA"/>
    <property type="match status" value="1"/>
</dbReference>
<dbReference type="EMBL" id="PTJC01000008">
    <property type="protein sequence ID" value="PPK84307.1"/>
    <property type="molecule type" value="Genomic_DNA"/>
</dbReference>
<dbReference type="InterPro" id="IPR002547">
    <property type="entry name" value="tRNA-bd_dom"/>
</dbReference>
<dbReference type="InterPro" id="IPR012340">
    <property type="entry name" value="NA-bd_OB-fold"/>
</dbReference>
<gene>
    <name evidence="5" type="ORF">CLV84_4076</name>
</gene>
<dbReference type="InterPro" id="IPR051270">
    <property type="entry name" value="Tyrosine-tRNA_ligase_regulator"/>
</dbReference>
<dbReference type="NCBIfam" id="NF007495">
    <property type="entry name" value="PRK10089.1-4"/>
    <property type="match status" value="1"/>
</dbReference>
<dbReference type="FunFam" id="2.40.50.140:FF:000165">
    <property type="entry name" value="Chaperone CsaA"/>
    <property type="match status" value="1"/>
</dbReference>
<evidence type="ECO:0000259" key="4">
    <source>
        <dbReference type="PROSITE" id="PS50886"/>
    </source>
</evidence>
<proteinExistence type="predicted"/>
<keyword evidence="1 3" id="KW-0820">tRNA-binding</keyword>
<evidence type="ECO:0000256" key="1">
    <source>
        <dbReference type="ARBA" id="ARBA00022555"/>
    </source>
</evidence>
<dbReference type="PANTHER" id="PTHR11586">
    <property type="entry name" value="TRNA-AMINOACYLATION COFACTOR ARC1 FAMILY MEMBER"/>
    <property type="match status" value="1"/>
</dbReference>
<dbReference type="Proteomes" id="UP000237662">
    <property type="component" value="Unassembled WGS sequence"/>
</dbReference>
<comment type="caution">
    <text evidence="5">The sequence shown here is derived from an EMBL/GenBank/DDBJ whole genome shotgun (WGS) entry which is preliminary data.</text>
</comment>
<dbReference type="NCBIfam" id="NF007494">
    <property type="entry name" value="PRK10089.1-3"/>
    <property type="match status" value="1"/>
</dbReference>
<dbReference type="OrthoDB" id="9794564at2"/>
<dbReference type="InterPro" id="IPR008231">
    <property type="entry name" value="CsaA"/>
</dbReference>
<dbReference type="AlphaFoldDB" id="A0A2S6I0K6"/>
<evidence type="ECO:0000256" key="2">
    <source>
        <dbReference type="ARBA" id="ARBA00022884"/>
    </source>
</evidence>
<dbReference type="GO" id="GO:0000049">
    <property type="term" value="F:tRNA binding"/>
    <property type="evidence" value="ECO:0007669"/>
    <property type="project" value="UniProtKB-UniRule"/>
</dbReference>
<reference evidence="5 6" key="1">
    <citation type="submission" date="2018-02" db="EMBL/GenBank/DDBJ databases">
        <title>Genomic Encyclopedia of Archaeal and Bacterial Type Strains, Phase II (KMG-II): from individual species to whole genera.</title>
        <authorList>
            <person name="Goeker M."/>
        </authorList>
    </citation>
    <scope>NUCLEOTIDE SEQUENCE [LARGE SCALE GENOMIC DNA]</scope>
    <source>
        <strain evidence="5 6">DSM 29526</strain>
    </source>
</reference>
<keyword evidence="6" id="KW-1185">Reference proteome</keyword>
<organism evidence="5 6">
    <name type="scientific">Neolewinella xylanilytica</name>
    <dbReference type="NCBI Taxonomy" id="1514080"/>
    <lineage>
        <taxon>Bacteria</taxon>
        <taxon>Pseudomonadati</taxon>
        <taxon>Bacteroidota</taxon>
        <taxon>Saprospiria</taxon>
        <taxon>Saprospirales</taxon>
        <taxon>Lewinellaceae</taxon>
        <taxon>Neolewinella</taxon>
    </lineage>
</organism>